<name>A0AAN8WJW9_HALRR</name>
<keyword evidence="1" id="KW-0479">Metal-binding</keyword>
<keyword evidence="5" id="KW-1185">Reference proteome</keyword>
<dbReference type="Pfam" id="PF00096">
    <property type="entry name" value="zf-C2H2"/>
    <property type="match status" value="2"/>
</dbReference>
<accession>A0AAN8WJW9</accession>
<comment type="caution">
    <text evidence="4">The sequence shown here is derived from an EMBL/GenBank/DDBJ whole genome shotgun (WGS) entry which is preliminary data.</text>
</comment>
<feature type="domain" description="C2H2-type" evidence="3">
    <location>
        <begin position="47"/>
        <end position="75"/>
    </location>
</feature>
<dbReference type="PROSITE" id="PS50157">
    <property type="entry name" value="ZINC_FINGER_C2H2_2"/>
    <property type="match status" value="2"/>
</dbReference>
<sequence length="155" mass="17192">MEEFLKSTAEKEAEEAESRPLLWTLQKLAADFYQTQVWKEDNPYEARPCPVCHKLISNRANLKKHLKIRHSTQEEALCLYCRKVFRNKYSLWTHINSYHPGVKAANPQSTANAPEAGTSGMAPGAGSSSGVGDSWSLTGSESSGYLGSLNPFKDN</sequence>
<dbReference type="PROSITE" id="PS00028">
    <property type="entry name" value="ZINC_FINGER_C2H2_1"/>
    <property type="match status" value="2"/>
</dbReference>
<dbReference type="InterPro" id="IPR036236">
    <property type="entry name" value="Znf_C2H2_sf"/>
</dbReference>
<organism evidence="4 5">
    <name type="scientific">Halocaridina rubra</name>
    <name type="common">Hawaiian red shrimp</name>
    <dbReference type="NCBI Taxonomy" id="373956"/>
    <lineage>
        <taxon>Eukaryota</taxon>
        <taxon>Metazoa</taxon>
        <taxon>Ecdysozoa</taxon>
        <taxon>Arthropoda</taxon>
        <taxon>Crustacea</taxon>
        <taxon>Multicrustacea</taxon>
        <taxon>Malacostraca</taxon>
        <taxon>Eumalacostraca</taxon>
        <taxon>Eucarida</taxon>
        <taxon>Decapoda</taxon>
        <taxon>Pleocyemata</taxon>
        <taxon>Caridea</taxon>
        <taxon>Atyoidea</taxon>
        <taxon>Atyidae</taxon>
        <taxon>Halocaridina</taxon>
    </lineage>
</organism>
<evidence type="ECO:0000313" key="5">
    <source>
        <dbReference type="Proteomes" id="UP001381693"/>
    </source>
</evidence>
<feature type="compositionally biased region" description="Low complexity" evidence="2">
    <location>
        <begin position="116"/>
        <end position="136"/>
    </location>
</feature>
<dbReference type="SMART" id="SM00355">
    <property type="entry name" value="ZnF_C2H2"/>
    <property type="match status" value="2"/>
</dbReference>
<dbReference type="SUPFAM" id="SSF57667">
    <property type="entry name" value="beta-beta-alpha zinc fingers"/>
    <property type="match status" value="1"/>
</dbReference>
<keyword evidence="1" id="KW-0862">Zinc</keyword>
<gene>
    <name evidence="4" type="ORF">SK128_009268</name>
</gene>
<dbReference type="EMBL" id="JAXCGZ010022722">
    <property type="protein sequence ID" value="KAK7026018.1"/>
    <property type="molecule type" value="Genomic_DNA"/>
</dbReference>
<dbReference type="Gene3D" id="3.30.160.60">
    <property type="entry name" value="Classic Zinc Finger"/>
    <property type="match status" value="1"/>
</dbReference>
<evidence type="ECO:0000256" key="1">
    <source>
        <dbReference type="PROSITE-ProRule" id="PRU00042"/>
    </source>
</evidence>
<dbReference type="Proteomes" id="UP001381693">
    <property type="component" value="Unassembled WGS sequence"/>
</dbReference>
<dbReference type="InterPro" id="IPR013087">
    <property type="entry name" value="Znf_C2H2_type"/>
</dbReference>
<dbReference type="AlphaFoldDB" id="A0AAN8WJW9"/>
<dbReference type="GO" id="GO:0008270">
    <property type="term" value="F:zinc ion binding"/>
    <property type="evidence" value="ECO:0007669"/>
    <property type="project" value="UniProtKB-KW"/>
</dbReference>
<evidence type="ECO:0000313" key="4">
    <source>
        <dbReference type="EMBL" id="KAK7026018.1"/>
    </source>
</evidence>
<reference evidence="4 5" key="1">
    <citation type="submission" date="2023-11" db="EMBL/GenBank/DDBJ databases">
        <title>Halocaridina rubra genome assembly.</title>
        <authorList>
            <person name="Smith C."/>
        </authorList>
    </citation>
    <scope>NUCLEOTIDE SEQUENCE [LARGE SCALE GENOMIC DNA]</scope>
    <source>
        <strain evidence="4">EP-1</strain>
        <tissue evidence="4">Whole</tissue>
    </source>
</reference>
<feature type="region of interest" description="Disordered" evidence="2">
    <location>
        <begin position="103"/>
        <end position="155"/>
    </location>
</feature>
<protein>
    <recommendedName>
        <fullName evidence="3">C2H2-type domain-containing protein</fullName>
    </recommendedName>
</protein>
<evidence type="ECO:0000259" key="3">
    <source>
        <dbReference type="PROSITE" id="PS50157"/>
    </source>
</evidence>
<keyword evidence="1" id="KW-0863">Zinc-finger</keyword>
<feature type="domain" description="C2H2-type" evidence="3">
    <location>
        <begin position="76"/>
        <end position="104"/>
    </location>
</feature>
<proteinExistence type="predicted"/>
<evidence type="ECO:0000256" key="2">
    <source>
        <dbReference type="SAM" id="MobiDB-lite"/>
    </source>
</evidence>